<organism evidence="7 8">
    <name type="scientific">Tautonia plasticadhaerens</name>
    <dbReference type="NCBI Taxonomy" id="2527974"/>
    <lineage>
        <taxon>Bacteria</taxon>
        <taxon>Pseudomonadati</taxon>
        <taxon>Planctomycetota</taxon>
        <taxon>Planctomycetia</taxon>
        <taxon>Isosphaerales</taxon>
        <taxon>Isosphaeraceae</taxon>
        <taxon>Tautonia</taxon>
    </lineage>
</organism>
<evidence type="ECO:0000256" key="2">
    <source>
        <dbReference type="ARBA" id="ARBA00022723"/>
    </source>
</evidence>
<evidence type="ECO:0000256" key="1">
    <source>
        <dbReference type="ARBA" id="ARBA00022617"/>
    </source>
</evidence>
<evidence type="ECO:0000256" key="5">
    <source>
        <dbReference type="SAM" id="SignalP"/>
    </source>
</evidence>
<keyword evidence="5" id="KW-0732">Signal</keyword>
<dbReference type="PROSITE" id="PS51007">
    <property type="entry name" value="CYTC"/>
    <property type="match status" value="1"/>
</dbReference>
<dbReference type="InterPro" id="IPR022655">
    <property type="entry name" value="DUF1553"/>
</dbReference>
<protein>
    <submittedName>
        <fullName evidence="7">Planctomycete cytochrome C</fullName>
    </submittedName>
</protein>
<dbReference type="InterPro" id="IPR011444">
    <property type="entry name" value="DUF1549"/>
</dbReference>
<keyword evidence="1 4" id="KW-0349">Heme</keyword>
<dbReference type="PANTHER" id="PTHR35889">
    <property type="entry name" value="CYCLOINULO-OLIGOSACCHARIDE FRUCTANOTRANSFERASE-RELATED"/>
    <property type="match status" value="1"/>
</dbReference>
<dbReference type="AlphaFoldDB" id="A0A518H6H5"/>
<dbReference type="InterPro" id="IPR011429">
    <property type="entry name" value="Cyt_c_Planctomycete-type"/>
</dbReference>
<name>A0A518H6H5_9BACT</name>
<reference evidence="7 8" key="1">
    <citation type="submission" date="2019-02" db="EMBL/GenBank/DDBJ databases">
        <title>Deep-cultivation of Planctomycetes and their phenomic and genomic characterization uncovers novel biology.</title>
        <authorList>
            <person name="Wiegand S."/>
            <person name="Jogler M."/>
            <person name="Boedeker C."/>
            <person name="Pinto D."/>
            <person name="Vollmers J."/>
            <person name="Rivas-Marin E."/>
            <person name="Kohn T."/>
            <person name="Peeters S.H."/>
            <person name="Heuer A."/>
            <person name="Rast P."/>
            <person name="Oberbeckmann S."/>
            <person name="Bunk B."/>
            <person name="Jeske O."/>
            <person name="Meyerdierks A."/>
            <person name="Storesund J.E."/>
            <person name="Kallscheuer N."/>
            <person name="Luecker S."/>
            <person name="Lage O.M."/>
            <person name="Pohl T."/>
            <person name="Merkel B.J."/>
            <person name="Hornburger P."/>
            <person name="Mueller R.-W."/>
            <person name="Bruemmer F."/>
            <person name="Labrenz M."/>
            <person name="Spormann A.M."/>
            <person name="Op den Camp H."/>
            <person name="Overmann J."/>
            <person name="Amann R."/>
            <person name="Jetten M.S.M."/>
            <person name="Mascher T."/>
            <person name="Medema M.H."/>
            <person name="Devos D.P."/>
            <person name="Kaster A.-K."/>
            <person name="Ovreas L."/>
            <person name="Rohde M."/>
            <person name="Galperin M.Y."/>
            <person name="Jogler C."/>
        </authorList>
    </citation>
    <scope>NUCLEOTIDE SEQUENCE [LARGE SCALE GENOMIC DNA]</scope>
    <source>
        <strain evidence="7 8">ElP</strain>
    </source>
</reference>
<accession>A0A518H6H5</accession>
<dbReference type="GO" id="GO:0046872">
    <property type="term" value="F:metal ion binding"/>
    <property type="evidence" value="ECO:0007669"/>
    <property type="project" value="UniProtKB-KW"/>
</dbReference>
<dbReference type="Pfam" id="PF07587">
    <property type="entry name" value="PSD1"/>
    <property type="match status" value="1"/>
</dbReference>
<evidence type="ECO:0000256" key="3">
    <source>
        <dbReference type="ARBA" id="ARBA00023004"/>
    </source>
</evidence>
<dbReference type="InterPro" id="IPR009056">
    <property type="entry name" value="Cyt_c-like_dom"/>
</dbReference>
<dbReference type="Proteomes" id="UP000317835">
    <property type="component" value="Chromosome"/>
</dbReference>
<feature type="chain" id="PRO_5022072518" evidence="5">
    <location>
        <begin position="30"/>
        <end position="840"/>
    </location>
</feature>
<dbReference type="GO" id="GO:0009055">
    <property type="term" value="F:electron transfer activity"/>
    <property type="evidence" value="ECO:0007669"/>
    <property type="project" value="InterPro"/>
</dbReference>
<evidence type="ECO:0000256" key="4">
    <source>
        <dbReference type="PROSITE-ProRule" id="PRU00433"/>
    </source>
</evidence>
<keyword evidence="8" id="KW-1185">Reference proteome</keyword>
<feature type="domain" description="Cytochrome c" evidence="6">
    <location>
        <begin position="28"/>
        <end position="127"/>
    </location>
</feature>
<dbReference type="KEGG" id="tpla:ElP_43490"/>
<dbReference type="Pfam" id="PF07583">
    <property type="entry name" value="PSCyt2"/>
    <property type="match status" value="1"/>
</dbReference>
<gene>
    <name evidence="7" type="ORF">ElP_43490</name>
</gene>
<evidence type="ECO:0000313" key="8">
    <source>
        <dbReference type="Proteomes" id="UP000317835"/>
    </source>
</evidence>
<dbReference type="GO" id="GO:0020037">
    <property type="term" value="F:heme binding"/>
    <property type="evidence" value="ECO:0007669"/>
    <property type="project" value="InterPro"/>
</dbReference>
<keyword evidence="2 4" id="KW-0479">Metal-binding</keyword>
<evidence type="ECO:0000259" key="6">
    <source>
        <dbReference type="PROSITE" id="PS51007"/>
    </source>
</evidence>
<proteinExistence type="predicted"/>
<dbReference type="SUPFAM" id="SSF46626">
    <property type="entry name" value="Cytochrome c"/>
    <property type="match status" value="1"/>
</dbReference>
<dbReference type="Pfam" id="PF07635">
    <property type="entry name" value="PSCyt1"/>
    <property type="match status" value="1"/>
</dbReference>
<feature type="signal peptide" evidence="5">
    <location>
        <begin position="1"/>
        <end position="29"/>
    </location>
</feature>
<keyword evidence="3 4" id="KW-0408">Iron</keyword>
<dbReference type="PANTHER" id="PTHR35889:SF3">
    <property type="entry name" value="F-BOX DOMAIN-CONTAINING PROTEIN"/>
    <property type="match status" value="1"/>
</dbReference>
<evidence type="ECO:0000313" key="7">
    <source>
        <dbReference type="EMBL" id="QDV36425.1"/>
    </source>
</evidence>
<dbReference type="InterPro" id="IPR036909">
    <property type="entry name" value="Cyt_c-like_dom_sf"/>
</dbReference>
<sequence length="840" mass="93149" precursor="true">MRLRSPTPIWICAVFSFAGVSTSRGAAHAADEGMTYFETHIRPLLAGRCYACHSEGAKKSKGGLLLDRSEGWSSGGSSGPAVIPGDVEASLLIEAVRYTAPGLQMPPNEPLPPDEIERLEQWVRMGAPAPRQDTVSGITPRDDPSDPIAGRDHWAFRPLTEPQPPAVGMADWPRSAIDSFVLARLESAKLRPAPDADRRTLVRRVYFQLIGLPPTPRQVSAFLVDDRPDALERLVDTLLNSPQFGERWGRHWLDLARYADSNGLDENFLYREAWRYRNWVIDAVNADIPFDRFALEQIAGDLLPYNSIEQRDRQRIAAGFLVIGPKVLLGVDPEAQRMDVADEQLDTIGRTFLGQTIGCARCHDHKFDPIPTADYYALAGILTSTEVMERRYMLGEQRVMERLVGLGPDGVDSNAAYERYWRDRPGMLERREDARSALKLLRDDDAAVLEAFSGEHADAVAEGAIDPGRPIEARIEAQEALLAELDSAIDSPPVIPPRAMIPSDRREPADEHIRLAGQSDRPGESVPRGFPRVISEAAAAIPGEQSGRLELGFWLTDRERGAGRLTARVLANRVWHHLIGTGIVRTADNFGRTGEAPSHPELLDHLAGQLIDSGWSIKSLVRQIILSRTFAMSSDHDESGHAIDPENRLLWRAHRRRLGPESLRDAMLSVAGGLDLTPMDSTVWYLGDQATSVGDNKNRRRTDFPCRSVYLPVIRNDLPEVFDVFNFADPHATTGMRPRTMVATQGLFLLNDDSVMDAAEATARRLLAEEASSDPEALAISLFERVLNTRATEEDRDALLTFVHEMETRPIASGGPVPRLQAWSMACHALFASSRFQMLE</sequence>
<dbReference type="EMBL" id="CP036426">
    <property type="protein sequence ID" value="QDV36425.1"/>
    <property type="molecule type" value="Genomic_DNA"/>
</dbReference>